<reference evidence="5" key="2">
    <citation type="submission" date="2019-03" db="EMBL/GenBank/DDBJ databases">
        <authorList>
            <person name="Chen S.-C."/>
            <person name="Wu S.-Y."/>
            <person name="Lai M.-C."/>
        </authorList>
    </citation>
    <scope>NUCLEOTIDE SEQUENCE</scope>
    <source>
        <strain evidence="5">ML15</strain>
    </source>
</reference>
<dbReference type="InterPro" id="IPR012093">
    <property type="entry name" value="Pirin"/>
</dbReference>
<dbReference type="Pfam" id="PF05726">
    <property type="entry name" value="Pirin_C"/>
    <property type="match status" value="1"/>
</dbReference>
<dbReference type="Proteomes" id="UP000826709">
    <property type="component" value="Chromosome"/>
</dbReference>
<evidence type="ECO:0000256" key="2">
    <source>
        <dbReference type="RuleBase" id="RU003457"/>
    </source>
</evidence>
<dbReference type="EMBL" id="CP037968">
    <property type="protein sequence ID" value="QYZ78344.1"/>
    <property type="molecule type" value="Genomic_DNA"/>
</dbReference>
<dbReference type="InterPro" id="IPR008778">
    <property type="entry name" value="Pirin_C_dom"/>
</dbReference>
<dbReference type="RefSeq" id="WP_220682096.1">
    <property type="nucleotide sequence ID" value="NZ_CP037968.1"/>
</dbReference>
<dbReference type="SUPFAM" id="SSF51182">
    <property type="entry name" value="RmlC-like cupins"/>
    <property type="match status" value="1"/>
</dbReference>
<dbReference type="OrthoDB" id="23530at2157"/>
<accession>A0A8G1EFP2</accession>
<dbReference type="InterPro" id="IPR011051">
    <property type="entry name" value="RmlC_Cupin_sf"/>
</dbReference>
<dbReference type="InterPro" id="IPR003829">
    <property type="entry name" value="Pirin_N_dom"/>
</dbReference>
<dbReference type="InterPro" id="IPR014710">
    <property type="entry name" value="RmlC-like_jellyroll"/>
</dbReference>
<dbReference type="PANTHER" id="PTHR13903">
    <property type="entry name" value="PIRIN-RELATED"/>
    <property type="match status" value="1"/>
</dbReference>
<dbReference type="CDD" id="cd02247">
    <property type="entry name" value="cupin_pirin_C"/>
    <property type="match status" value="1"/>
</dbReference>
<proteinExistence type="inferred from homology"/>
<keyword evidence="6" id="KW-1185">Reference proteome</keyword>
<protein>
    <submittedName>
        <fullName evidence="5">Pirin family protein</fullName>
    </submittedName>
</protein>
<dbReference type="CDD" id="cd02909">
    <property type="entry name" value="cupin_pirin_N"/>
    <property type="match status" value="1"/>
</dbReference>
<evidence type="ECO:0000313" key="6">
    <source>
        <dbReference type="Proteomes" id="UP000826709"/>
    </source>
</evidence>
<comment type="similarity">
    <text evidence="1 2">Belongs to the pirin family.</text>
</comment>
<dbReference type="AlphaFoldDB" id="A0A8G1EFP2"/>
<organism evidence="5 6">
    <name type="scientific">Methanofollis formosanus</name>
    <dbReference type="NCBI Taxonomy" id="299308"/>
    <lineage>
        <taxon>Archaea</taxon>
        <taxon>Methanobacteriati</taxon>
        <taxon>Methanobacteriota</taxon>
        <taxon>Stenosarchaea group</taxon>
        <taxon>Methanomicrobia</taxon>
        <taxon>Methanomicrobiales</taxon>
        <taxon>Methanomicrobiaceae</taxon>
        <taxon>Methanofollis</taxon>
    </lineage>
</organism>
<feature type="domain" description="Pirin C-terminal" evidence="4">
    <location>
        <begin position="177"/>
        <end position="287"/>
    </location>
</feature>
<evidence type="ECO:0000256" key="1">
    <source>
        <dbReference type="ARBA" id="ARBA00008416"/>
    </source>
</evidence>
<gene>
    <name evidence="5" type="ORF">E2N92_02305</name>
</gene>
<reference evidence="5" key="1">
    <citation type="journal article" date="2005" name="Int. J. Syst. Evol. Microbiol.">
        <title>Methanofollis formosanus sp. nov., isolated from a fish pond.</title>
        <authorList>
            <person name="Wu S.Y."/>
            <person name="Chen S.C."/>
            <person name="Lai M.C."/>
        </authorList>
    </citation>
    <scope>NUCLEOTIDE SEQUENCE</scope>
    <source>
        <strain evidence="5">ML15</strain>
    </source>
</reference>
<feature type="domain" description="Pirin N-terminal" evidence="3">
    <location>
        <begin position="22"/>
        <end position="122"/>
    </location>
</feature>
<dbReference type="PIRSF" id="PIRSF006232">
    <property type="entry name" value="Pirin"/>
    <property type="match status" value="1"/>
</dbReference>
<evidence type="ECO:0000313" key="5">
    <source>
        <dbReference type="EMBL" id="QYZ78344.1"/>
    </source>
</evidence>
<dbReference type="Pfam" id="PF02678">
    <property type="entry name" value="Pirin"/>
    <property type="match status" value="1"/>
</dbReference>
<dbReference type="PANTHER" id="PTHR13903:SF8">
    <property type="entry name" value="PIRIN"/>
    <property type="match status" value="1"/>
</dbReference>
<evidence type="ECO:0000259" key="4">
    <source>
        <dbReference type="Pfam" id="PF05726"/>
    </source>
</evidence>
<name>A0A8G1EFP2_9EURY</name>
<dbReference type="KEGG" id="mfk:E2N92_02305"/>
<dbReference type="Gene3D" id="2.60.120.10">
    <property type="entry name" value="Jelly Rolls"/>
    <property type="match status" value="2"/>
</dbReference>
<evidence type="ECO:0000259" key="3">
    <source>
        <dbReference type="Pfam" id="PF02678"/>
    </source>
</evidence>
<sequence length="304" mass="32994">MTRRREVVRVLDALKTVEGAGVRLHRAFGAREVPLFDPFLMLDDFRADRPEDYLAGFPWHPHRGIETVTSMLAGRVEHGDSIGNAGTIGAGDVQWMTAGSGIVHQEMPMPVDGAMGGFQLWVNLPRAQKMMAPRYREVRAAEIPVVSPAPGVTVRVIAGECAGAVGPVQGIVVDPVYLDVAVEPGAEFVHPVEEGYTVFAYVVDGAGRFDDGAGRFDDGAGGEAHNRQVVLYGDGDEVTVRARDLPLRFLFLSGRPIREPVAWGGPIVMNTEEEVREALREYRQGTFVKEGSEKKGVEVGSGLF</sequence>